<dbReference type="EMBL" id="JAGFBR010000016">
    <property type="protein sequence ID" value="KAH0452806.1"/>
    <property type="molecule type" value="Genomic_DNA"/>
</dbReference>
<dbReference type="AlphaFoldDB" id="A0AAV7G8Q3"/>
<accession>A0AAV7G8Q3</accession>
<dbReference type="Proteomes" id="UP000775213">
    <property type="component" value="Unassembled WGS sequence"/>
</dbReference>
<reference evidence="2 3" key="1">
    <citation type="journal article" date="2021" name="Hortic Res">
        <title>Chromosome-scale assembly of the Dendrobium chrysotoxum genome enhances the understanding of orchid evolution.</title>
        <authorList>
            <person name="Zhang Y."/>
            <person name="Zhang G.Q."/>
            <person name="Zhang D."/>
            <person name="Liu X.D."/>
            <person name="Xu X.Y."/>
            <person name="Sun W.H."/>
            <person name="Yu X."/>
            <person name="Zhu X."/>
            <person name="Wang Z.W."/>
            <person name="Zhao X."/>
            <person name="Zhong W.Y."/>
            <person name="Chen H."/>
            <person name="Yin W.L."/>
            <person name="Huang T."/>
            <person name="Niu S.C."/>
            <person name="Liu Z.J."/>
        </authorList>
    </citation>
    <scope>NUCLEOTIDE SEQUENCE [LARGE SCALE GENOMIC DNA]</scope>
    <source>
        <strain evidence="2">Lindl</strain>
    </source>
</reference>
<gene>
    <name evidence="2" type="ORF">IEQ34_017130</name>
</gene>
<comment type="caution">
    <text evidence="2">The sequence shown here is derived from an EMBL/GenBank/DDBJ whole genome shotgun (WGS) entry which is preliminary data.</text>
</comment>
<keyword evidence="3" id="KW-1185">Reference proteome</keyword>
<evidence type="ECO:0000256" key="1">
    <source>
        <dbReference type="SAM" id="Phobius"/>
    </source>
</evidence>
<sequence>MTSIKLIEAEFDRWGLNRMRLLGVGMVFFVVIPATSWLGNFGVVLEAIFWSYFAWLSSDLWLVWLMWLCFLLPVESMVPVCYLLAGFRLEWHLDCVFASSYGSNQFGWEGPYLCYGFRAYVLWYTFAGLHFVSYFCLPDSGKVLFSAGAHACGYLERKVKHSTGFWIFPFFGCSFLCTVDCI</sequence>
<evidence type="ECO:0000313" key="2">
    <source>
        <dbReference type="EMBL" id="KAH0452806.1"/>
    </source>
</evidence>
<feature type="transmembrane region" description="Helical" evidence="1">
    <location>
        <begin position="21"/>
        <end position="49"/>
    </location>
</feature>
<organism evidence="2 3">
    <name type="scientific">Dendrobium chrysotoxum</name>
    <name type="common">Orchid</name>
    <dbReference type="NCBI Taxonomy" id="161865"/>
    <lineage>
        <taxon>Eukaryota</taxon>
        <taxon>Viridiplantae</taxon>
        <taxon>Streptophyta</taxon>
        <taxon>Embryophyta</taxon>
        <taxon>Tracheophyta</taxon>
        <taxon>Spermatophyta</taxon>
        <taxon>Magnoliopsida</taxon>
        <taxon>Liliopsida</taxon>
        <taxon>Asparagales</taxon>
        <taxon>Orchidaceae</taxon>
        <taxon>Epidendroideae</taxon>
        <taxon>Malaxideae</taxon>
        <taxon>Dendrobiinae</taxon>
        <taxon>Dendrobium</taxon>
    </lineage>
</organism>
<keyword evidence="1" id="KW-1133">Transmembrane helix</keyword>
<keyword evidence="1" id="KW-0812">Transmembrane</keyword>
<evidence type="ECO:0000313" key="3">
    <source>
        <dbReference type="Proteomes" id="UP000775213"/>
    </source>
</evidence>
<feature type="transmembrane region" description="Helical" evidence="1">
    <location>
        <begin position="61"/>
        <end position="85"/>
    </location>
</feature>
<proteinExistence type="predicted"/>
<keyword evidence="1" id="KW-0472">Membrane</keyword>
<name>A0AAV7G8Q3_DENCH</name>
<protein>
    <submittedName>
        <fullName evidence="2">Uncharacterized protein</fullName>
    </submittedName>
</protein>